<evidence type="ECO:0000313" key="6">
    <source>
        <dbReference type="EMBL" id="GAX14485.1"/>
    </source>
</evidence>
<evidence type="ECO:0000256" key="4">
    <source>
        <dbReference type="SAM" id="MobiDB-lite"/>
    </source>
</evidence>
<feature type="region of interest" description="Disordered" evidence="4">
    <location>
        <begin position="1"/>
        <end position="38"/>
    </location>
</feature>
<dbReference type="AlphaFoldDB" id="A0A1Z5JKE8"/>
<name>A0A1Z5JKE8_FISSO</name>
<protein>
    <recommendedName>
        <fullName evidence="5">Pep3/Vps18 beta-propeller domain-containing protein</fullName>
    </recommendedName>
</protein>
<accession>A0A1Z5JKE8</accession>
<evidence type="ECO:0000256" key="3">
    <source>
        <dbReference type="ARBA" id="ARBA00022833"/>
    </source>
</evidence>
<evidence type="ECO:0000256" key="1">
    <source>
        <dbReference type="ARBA" id="ARBA00022723"/>
    </source>
</evidence>
<feature type="domain" description="Pep3/Vps18 beta-propeller" evidence="5">
    <location>
        <begin position="275"/>
        <end position="505"/>
    </location>
</feature>
<evidence type="ECO:0000256" key="2">
    <source>
        <dbReference type="ARBA" id="ARBA00022771"/>
    </source>
</evidence>
<feature type="compositionally biased region" description="Basic residues" evidence="4">
    <location>
        <begin position="19"/>
        <end position="30"/>
    </location>
</feature>
<dbReference type="GO" id="GO:0006904">
    <property type="term" value="P:vesicle docking involved in exocytosis"/>
    <property type="evidence" value="ECO:0007669"/>
    <property type="project" value="TreeGrafter"/>
</dbReference>
<evidence type="ECO:0000313" key="7">
    <source>
        <dbReference type="Proteomes" id="UP000198406"/>
    </source>
</evidence>
<dbReference type="Proteomes" id="UP000198406">
    <property type="component" value="Unassembled WGS sequence"/>
</dbReference>
<gene>
    <name evidence="6" type="ORF">FisN_11Hh054</name>
</gene>
<dbReference type="GO" id="GO:0005768">
    <property type="term" value="C:endosome"/>
    <property type="evidence" value="ECO:0007669"/>
    <property type="project" value="TreeGrafter"/>
</dbReference>
<organism evidence="6 7">
    <name type="scientific">Fistulifera solaris</name>
    <name type="common">Oleaginous diatom</name>
    <dbReference type="NCBI Taxonomy" id="1519565"/>
    <lineage>
        <taxon>Eukaryota</taxon>
        <taxon>Sar</taxon>
        <taxon>Stramenopiles</taxon>
        <taxon>Ochrophyta</taxon>
        <taxon>Bacillariophyta</taxon>
        <taxon>Bacillariophyceae</taxon>
        <taxon>Bacillariophycidae</taxon>
        <taxon>Naviculales</taxon>
        <taxon>Naviculaceae</taxon>
        <taxon>Fistulifera</taxon>
    </lineage>
</organism>
<dbReference type="GO" id="GO:0008270">
    <property type="term" value="F:zinc ion binding"/>
    <property type="evidence" value="ECO:0007669"/>
    <property type="project" value="UniProtKB-KW"/>
</dbReference>
<dbReference type="EMBL" id="BDSP01000080">
    <property type="protein sequence ID" value="GAX14485.1"/>
    <property type="molecule type" value="Genomic_DNA"/>
</dbReference>
<dbReference type="PANTHER" id="PTHR23323">
    <property type="entry name" value="VACUOLAR PROTEIN SORTING-ASSOCIATED PROTEIN"/>
    <property type="match status" value="1"/>
</dbReference>
<comment type="caution">
    <text evidence="6">The sequence shown here is derived from an EMBL/GenBank/DDBJ whole genome shotgun (WGS) entry which is preliminary data.</text>
</comment>
<feature type="region of interest" description="Disordered" evidence="4">
    <location>
        <begin position="123"/>
        <end position="146"/>
    </location>
</feature>
<reference evidence="6 7" key="1">
    <citation type="journal article" date="2015" name="Plant Cell">
        <title>Oil accumulation by the oleaginous diatom Fistulifera solaris as revealed by the genome and transcriptome.</title>
        <authorList>
            <person name="Tanaka T."/>
            <person name="Maeda Y."/>
            <person name="Veluchamy A."/>
            <person name="Tanaka M."/>
            <person name="Abida H."/>
            <person name="Marechal E."/>
            <person name="Bowler C."/>
            <person name="Muto M."/>
            <person name="Sunaga Y."/>
            <person name="Tanaka M."/>
            <person name="Yoshino T."/>
            <person name="Taniguchi T."/>
            <person name="Fukuda Y."/>
            <person name="Nemoto M."/>
            <person name="Matsumoto M."/>
            <person name="Wong P.S."/>
            <person name="Aburatani S."/>
            <person name="Fujibuchi W."/>
        </authorList>
    </citation>
    <scope>NUCLEOTIDE SEQUENCE [LARGE SCALE GENOMIC DNA]</scope>
    <source>
        <strain evidence="6 7">JPCC DA0580</strain>
    </source>
</reference>
<keyword evidence="1" id="KW-0479">Metal-binding</keyword>
<feature type="compositionally biased region" description="Polar residues" evidence="4">
    <location>
        <begin position="70"/>
        <end position="100"/>
    </location>
</feature>
<feature type="region of interest" description="Disordered" evidence="4">
    <location>
        <begin position="70"/>
        <end position="111"/>
    </location>
</feature>
<keyword evidence="2" id="KW-0863">Zinc-finger</keyword>
<feature type="compositionally biased region" description="Polar residues" evidence="4">
    <location>
        <begin position="1"/>
        <end position="18"/>
    </location>
</feature>
<dbReference type="OrthoDB" id="1845386at2759"/>
<dbReference type="GO" id="GO:0007033">
    <property type="term" value="P:vacuole organization"/>
    <property type="evidence" value="ECO:0007669"/>
    <property type="project" value="TreeGrafter"/>
</dbReference>
<dbReference type="Pfam" id="PF05131">
    <property type="entry name" value="Pep3_Vps18"/>
    <property type="match status" value="2"/>
</dbReference>
<feature type="domain" description="Pep3/Vps18 beta-propeller" evidence="5">
    <location>
        <begin position="189"/>
        <end position="234"/>
    </location>
</feature>
<dbReference type="GO" id="GO:0048284">
    <property type="term" value="P:organelle fusion"/>
    <property type="evidence" value="ECO:0007669"/>
    <property type="project" value="TreeGrafter"/>
</dbReference>
<evidence type="ECO:0000259" key="5">
    <source>
        <dbReference type="Pfam" id="PF05131"/>
    </source>
</evidence>
<dbReference type="PANTHER" id="PTHR23323:SF26">
    <property type="entry name" value="VACUOLAR PROTEIN SORTING-ASSOCIATED PROTEIN 18 HOMOLOG"/>
    <property type="match status" value="1"/>
</dbReference>
<dbReference type="GO" id="GO:0030674">
    <property type="term" value="F:protein-macromolecule adaptor activity"/>
    <property type="evidence" value="ECO:0007669"/>
    <property type="project" value="TreeGrafter"/>
</dbReference>
<dbReference type="InParanoid" id="A0A1Z5JKE8"/>
<dbReference type="GO" id="GO:0030897">
    <property type="term" value="C:HOPS complex"/>
    <property type="evidence" value="ECO:0007669"/>
    <property type="project" value="TreeGrafter"/>
</dbReference>
<sequence>MSSTNPFDESTRASSASSRQHRILSGRPRRAAPPGEPPIWAARHVEWPIPSTLSLQNYNRLLKASKQAGQQLGITKNTPFSTGKTNASSQNDTAQAATTTEDGRSSDGGYGLSGFMSRVLNTSAASEKSDDEMVDAGSSRPIRPPRPGCVTAANGWIVAALECAGQPTLRLVSRWNVRRGGMADQWVALPPPVEGNSRIAHVFVDPTASHTFLSAINGEAYYLHSSQRQVSKLAGFGRNADGSLLTKDALTGISASFVAGRRDETLQSKIQKGLTTGSYVTAVAWDNERGTEGSSKRILLGTSYGEIYEYSLASSNSEDQEEMLSQPILLHKLYASDSADLTEVGAAVTGIHFERLRTGLLVMAATSGRSKRTRFYTFYSAHNSSFAMVMADQQHSSLMELPGSVDFADLRICNDHFGLRTATGIFYGTIDRSLSSSAVLTGSSSGMIIESGIMPYEGGSKSISDTPVSLALTPHHLITLNELNEIRFLSRVAQKMIQKELVDVGSQGNADETLIGVGELLMDVRRPDQVWLRKGRSLVHISSTQEDRDVWKFTLKKCLDLQSKNKSMPSTPSHGAGAKEARARNNVPTVLTAEEKAQEALFEQAKTLCTNNAQKAVVTAVRAEYHLSHGRAELAAKYMAQCPPVLKPFADSSIRLALPRLGIDDSSSLDLSPEALDCLTTSNVPLITYLNDKMRAGRVKDDKMTCTMIGAWLTELILHEREEMMDCNNGPMSTGGTGMLAQFLDANIEIMDAKTVLKILASHDIGASECAAFAAKSGDLSTAVNASLSIGSQSTGASSALKILNDAPFDLAEPLYYKHALTFLTWIPVEAVESFLVQYSKGLSPLKLLPSMMNYERTRCQRLQVRRAMEERAKSSFGKEESKEALDIHVDGSTLSSEGYELKIESSLHHASSFVEDSSILIKYFEGVIQQGCRNSAIFSYLLSLYIKLDDEEPLLHFLTKYVPFETSSATKQAMLNEDSLSISTDEMGPLDMSYALRTVLSSGRHFRSAVKLYMGFGMRYQAVELCLKVDPELARELAQESVELEERKRLWLMIAKNAASDGSLHGREVVARVVSVLKDCGPDVLSIEDVLPFLPDFTRIDEIKDEICEALTSYSTKIDRLLNEMGECDRTCDLYRAEIQRLQNHHMKLSSDARCAVTNKPVLGSGEPFYVFPSGYVFLSSSLRSLVIPHLNDKQRFRVAELDDHLGRLNDKEKARSEFQGELDGLIAAECPLTGMAMVESIDKDFDDSEEIQNTRHVRSGTVDRADL</sequence>
<proteinExistence type="predicted"/>
<feature type="region of interest" description="Disordered" evidence="4">
    <location>
        <begin position="564"/>
        <end position="583"/>
    </location>
</feature>
<dbReference type="InterPro" id="IPR007810">
    <property type="entry name" value="Pep3/Vps18_beta-prop"/>
</dbReference>
<dbReference type="GO" id="GO:0007032">
    <property type="term" value="P:endosome organization"/>
    <property type="evidence" value="ECO:0007669"/>
    <property type="project" value="TreeGrafter"/>
</dbReference>
<keyword evidence="3" id="KW-0862">Zinc</keyword>
<keyword evidence="7" id="KW-1185">Reference proteome</keyword>
<feature type="compositionally biased region" description="Polar residues" evidence="4">
    <location>
        <begin position="564"/>
        <end position="573"/>
    </location>
</feature>